<dbReference type="EMBL" id="RIBY02001886">
    <property type="protein sequence ID" value="KAH9827378.1"/>
    <property type="molecule type" value="Genomic_DNA"/>
</dbReference>
<feature type="compositionally biased region" description="Polar residues" evidence="1">
    <location>
        <begin position="87"/>
        <end position="114"/>
    </location>
</feature>
<feature type="compositionally biased region" description="Low complexity" evidence="1">
    <location>
        <begin position="143"/>
        <end position="164"/>
    </location>
</feature>
<accession>A0A9W7W200</accession>
<dbReference type="AlphaFoldDB" id="A0A9W7W200"/>
<feature type="compositionally biased region" description="Polar residues" evidence="1">
    <location>
        <begin position="587"/>
        <end position="596"/>
    </location>
</feature>
<evidence type="ECO:0000313" key="3">
    <source>
        <dbReference type="Proteomes" id="UP001138500"/>
    </source>
</evidence>
<comment type="caution">
    <text evidence="2">The sequence shown here is derived from an EMBL/GenBank/DDBJ whole genome shotgun (WGS) entry which is preliminary data.</text>
</comment>
<name>A0A9W7W200_9PEZI</name>
<feature type="region of interest" description="Disordered" evidence="1">
    <location>
        <begin position="143"/>
        <end position="173"/>
    </location>
</feature>
<feature type="non-terminal residue" evidence="2">
    <location>
        <position position="1"/>
    </location>
</feature>
<feature type="region of interest" description="Disordered" evidence="1">
    <location>
        <begin position="550"/>
        <end position="609"/>
    </location>
</feature>
<evidence type="ECO:0000256" key="1">
    <source>
        <dbReference type="SAM" id="MobiDB-lite"/>
    </source>
</evidence>
<protein>
    <submittedName>
        <fullName evidence="2">IBR domain-containing protein</fullName>
    </submittedName>
</protein>
<evidence type="ECO:0000313" key="2">
    <source>
        <dbReference type="EMBL" id="KAH9827378.1"/>
    </source>
</evidence>
<reference evidence="2 3" key="2">
    <citation type="journal article" date="2021" name="Curr. Genet.">
        <title>Genetic response to nitrogen starvation in the aggressive Eucalyptus foliar pathogen Teratosphaeria destructans.</title>
        <authorList>
            <person name="Havenga M."/>
            <person name="Wingfield B.D."/>
            <person name="Wingfield M.J."/>
            <person name="Dreyer L.L."/>
            <person name="Roets F."/>
            <person name="Aylward J."/>
        </authorList>
    </citation>
    <scope>NUCLEOTIDE SEQUENCE [LARGE SCALE GENOMIC DNA]</scope>
    <source>
        <strain evidence="2">CMW44962</strain>
    </source>
</reference>
<feature type="region of interest" description="Disordered" evidence="1">
    <location>
        <begin position="280"/>
        <end position="310"/>
    </location>
</feature>
<keyword evidence="3" id="KW-1185">Reference proteome</keyword>
<sequence length="609" mass="67450">MQASAADHSEHTPPTTTTSIPDDAAFRRHVLVLPDGQTEAQVDHDLKERARALGVDVDAIAVQQEMKRSKKVPSPPVPTDTPRRSQESVASRMSQSTGYQSIYSDASRENSYSGVPSRRSRASISLRDYDAFLAKGRLSGRQSFSFSPPSTPSQSTFSLPLTSPASSPKRPFRGLRGLSMLRLSRNASTSSLVDACQHCPHDVQSQRRAVHQLPCGHRLCTQALRNTIKTATEDRVGAIPSCCGLPISGRLVEHVMTRAEQNALLDKLEQWDDAASAMVSLAGGSRPPSVTSRPPGALTAGSRTVSDESKADSIASKQLVQELDPLCEREDLKQLHHEQLQQCERFLTYITQQRSLLVAQHGRARDELHQKHERAIEELLDAHSAALIDAEDKQVQAEADLRILHDQEKLSNATALKHMEAYCAGTYASTDEPHGRPVTDQDRAELEKTRKLRDQMDAKHESQINVLRGEQSRRMRFRQQRQEREILERKKAQKREDVEVERSFGVELQNLEDWADAKRDELRLRWRLQTAILTKETDVDSFAVKPRVPCGLSHSAGEPSPETTDANSDVHAAAGADTSDEGIDPTSPVSTKSGISTGFAWREVATSEP</sequence>
<feature type="region of interest" description="Disordered" evidence="1">
    <location>
        <begin position="64"/>
        <end position="120"/>
    </location>
</feature>
<proteinExistence type="predicted"/>
<organism evidence="2 3">
    <name type="scientific">Teratosphaeria destructans</name>
    <dbReference type="NCBI Taxonomy" id="418781"/>
    <lineage>
        <taxon>Eukaryota</taxon>
        <taxon>Fungi</taxon>
        <taxon>Dikarya</taxon>
        <taxon>Ascomycota</taxon>
        <taxon>Pezizomycotina</taxon>
        <taxon>Dothideomycetes</taxon>
        <taxon>Dothideomycetidae</taxon>
        <taxon>Mycosphaerellales</taxon>
        <taxon>Teratosphaeriaceae</taxon>
        <taxon>Teratosphaeria</taxon>
    </lineage>
</organism>
<dbReference type="Proteomes" id="UP001138500">
    <property type="component" value="Unassembled WGS sequence"/>
</dbReference>
<dbReference type="OrthoDB" id="9977870at2759"/>
<feature type="region of interest" description="Disordered" evidence="1">
    <location>
        <begin position="1"/>
        <end position="24"/>
    </location>
</feature>
<reference evidence="2 3" key="1">
    <citation type="journal article" date="2018" name="IMA Fungus">
        <title>IMA Genome-F 10: Nine draft genome sequences of Claviceps purpurea s.lat., including C. arundinis, C. humidiphila, and C. cf. spartinae, pseudomolecules for the pitch canker pathogen Fusarium circinatum, draft genome of Davidsoniella eucalypti, Grosmannia galeiformis, Quambalaria eucalypti, and Teratosphaeria destructans.</title>
        <authorList>
            <person name="Wingfield B.D."/>
            <person name="Liu M."/>
            <person name="Nguyen H.D."/>
            <person name="Lane F.A."/>
            <person name="Morgan S.W."/>
            <person name="De Vos L."/>
            <person name="Wilken P.M."/>
            <person name="Duong T.A."/>
            <person name="Aylward J."/>
            <person name="Coetzee M.P."/>
            <person name="Dadej K."/>
            <person name="De Beer Z.W."/>
            <person name="Findlay W."/>
            <person name="Havenga M."/>
            <person name="Kolarik M."/>
            <person name="Menzies J.G."/>
            <person name="Naidoo K."/>
            <person name="Pochopski O."/>
            <person name="Shoukouhi P."/>
            <person name="Santana Q.C."/>
            <person name="Seifert K.A."/>
            <person name="Soal N."/>
            <person name="Steenkamp E.T."/>
            <person name="Tatham C.T."/>
            <person name="van der Nest M.A."/>
            <person name="Wingfield M.J."/>
        </authorList>
    </citation>
    <scope>NUCLEOTIDE SEQUENCE [LARGE SCALE GENOMIC DNA]</scope>
    <source>
        <strain evidence="2">CMW44962</strain>
    </source>
</reference>
<gene>
    <name evidence="2" type="ORF">Tdes44962_MAKER09733</name>
</gene>